<comment type="caution">
    <text evidence="5">The sequence shown here is derived from an EMBL/GenBank/DDBJ whole genome shotgun (WGS) entry which is preliminary data.</text>
</comment>
<comment type="catalytic activity">
    <reaction evidence="4">
        <text>alpha-D-glucose 6-phosphate = beta-D-fructose 6-phosphate</text>
        <dbReference type="Rhea" id="RHEA:11816"/>
        <dbReference type="ChEBI" id="CHEBI:57634"/>
        <dbReference type="ChEBI" id="CHEBI:58225"/>
        <dbReference type="EC" id="5.3.1.9"/>
    </reaction>
</comment>
<dbReference type="AlphaFoldDB" id="A0A955LGD6"/>
<keyword evidence="2 4" id="KW-0324">Glycolysis</keyword>
<dbReference type="PROSITE" id="PS51463">
    <property type="entry name" value="P_GLUCOSE_ISOMERASE_3"/>
    <property type="match status" value="1"/>
</dbReference>
<evidence type="ECO:0000256" key="4">
    <source>
        <dbReference type="RuleBase" id="RU000612"/>
    </source>
</evidence>
<dbReference type="InterPro" id="IPR001672">
    <property type="entry name" value="G6P_Isomerase"/>
</dbReference>
<dbReference type="GO" id="GO:0097367">
    <property type="term" value="F:carbohydrate derivative binding"/>
    <property type="evidence" value="ECO:0007669"/>
    <property type="project" value="InterPro"/>
</dbReference>
<name>A0A955LGD6_UNCKA</name>
<dbReference type="Proteomes" id="UP000701698">
    <property type="component" value="Unassembled WGS sequence"/>
</dbReference>
<gene>
    <name evidence="5" type="ORF">KC571_01320</name>
</gene>
<proteinExistence type="inferred from homology"/>
<dbReference type="GO" id="GO:0004347">
    <property type="term" value="F:glucose-6-phosphate isomerase activity"/>
    <property type="evidence" value="ECO:0007669"/>
    <property type="project" value="UniProtKB-EC"/>
</dbReference>
<dbReference type="PANTHER" id="PTHR11469">
    <property type="entry name" value="GLUCOSE-6-PHOSPHATE ISOMERASE"/>
    <property type="match status" value="1"/>
</dbReference>
<dbReference type="GO" id="GO:0006096">
    <property type="term" value="P:glycolytic process"/>
    <property type="evidence" value="ECO:0007669"/>
    <property type="project" value="UniProtKB-KW"/>
</dbReference>
<reference evidence="5" key="2">
    <citation type="journal article" date="2021" name="Microbiome">
        <title>Successional dynamics and alternative stable states in a saline activated sludge microbial community over 9 years.</title>
        <authorList>
            <person name="Wang Y."/>
            <person name="Ye J."/>
            <person name="Ju F."/>
            <person name="Liu L."/>
            <person name="Boyd J.A."/>
            <person name="Deng Y."/>
            <person name="Parks D.H."/>
            <person name="Jiang X."/>
            <person name="Yin X."/>
            <person name="Woodcroft B.J."/>
            <person name="Tyson G.W."/>
            <person name="Hugenholtz P."/>
            <person name="Polz M.F."/>
            <person name="Zhang T."/>
        </authorList>
    </citation>
    <scope>NUCLEOTIDE SEQUENCE</scope>
    <source>
        <strain evidence="5">HKST-UBA01</strain>
    </source>
</reference>
<dbReference type="InterPro" id="IPR046348">
    <property type="entry name" value="SIS_dom_sf"/>
</dbReference>
<dbReference type="GO" id="GO:0006094">
    <property type="term" value="P:gluconeogenesis"/>
    <property type="evidence" value="ECO:0007669"/>
    <property type="project" value="UniProtKB-KW"/>
</dbReference>
<dbReference type="EMBL" id="JAGQKX010000021">
    <property type="protein sequence ID" value="MCA9390016.1"/>
    <property type="molecule type" value="Genomic_DNA"/>
</dbReference>
<dbReference type="EC" id="5.3.1.9" evidence="4"/>
<evidence type="ECO:0000313" key="5">
    <source>
        <dbReference type="EMBL" id="MCA9390016.1"/>
    </source>
</evidence>
<sequence length="442" mass="49667">MKLKYENTSQLTLEDLTKISKTIDSYVDRLNQVAGSTDLYGEAEGSVNLSIDSRYQKQINDLLTNFDYSKLKYILVIGIGGANLGSKAIYDAIYGYYDLLEPERTPKIIYLDTNDPLFIIKTQQLLQRSIEEPEELAINIISKSGVTAETIFNTRAILDVLPLEAYSDRIIVTSGTETELTKQAQKLNLRTISVPEIIGDRYSIFSANGLIPLRLAGIETKEFLDGAKSSRMMCLDSNIATNPALQSAAILFSHFNEGKVISDNFFFHPELESLGKWYRQLMGESNGKESTLDGKIVHTGITPSISLGSVDLHSVLQLYLGGPRNKITTFISSRENHEINQNVILENNPPLEQIIPEIKDASAGEIMWAILQGVKIAYQNQELPFMEIQLEEVSLFELGSFMQYKMFEMMYLGALLNINVFEKPNVESYKVETKRILNSHTS</sequence>
<comment type="similarity">
    <text evidence="4">Belongs to the GPI family.</text>
</comment>
<keyword evidence="3 4" id="KW-0413">Isomerase</keyword>
<keyword evidence="1 4" id="KW-0312">Gluconeogenesis</keyword>
<dbReference type="PANTHER" id="PTHR11469:SF1">
    <property type="entry name" value="GLUCOSE-6-PHOSPHATE ISOMERASE"/>
    <property type="match status" value="1"/>
</dbReference>
<dbReference type="GO" id="GO:0005829">
    <property type="term" value="C:cytosol"/>
    <property type="evidence" value="ECO:0007669"/>
    <property type="project" value="TreeGrafter"/>
</dbReference>
<dbReference type="PRINTS" id="PR00662">
    <property type="entry name" value="G6PISOMERASE"/>
</dbReference>
<dbReference type="GO" id="GO:0048029">
    <property type="term" value="F:monosaccharide binding"/>
    <property type="evidence" value="ECO:0007669"/>
    <property type="project" value="TreeGrafter"/>
</dbReference>
<protein>
    <recommendedName>
        <fullName evidence="4">Glucose-6-phosphate isomerase</fullName>
        <ecNumber evidence="4">5.3.1.9</ecNumber>
    </recommendedName>
</protein>
<dbReference type="SUPFAM" id="SSF53697">
    <property type="entry name" value="SIS domain"/>
    <property type="match status" value="1"/>
</dbReference>
<dbReference type="Gene3D" id="3.40.50.10490">
    <property type="entry name" value="Glucose-6-phosphate isomerase like protein, domain 1"/>
    <property type="match status" value="2"/>
</dbReference>
<reference evidence="5" key="1">
    <citation type="submission" date="2020-04" db="EMBL/GenBank/DDBJ databases">
        <authorList>
            <person name="Zhang T."/>
        </authorList>
    </citation>
    <scope>NUCLEOTIDE SEQUENCE</scope>
    <source>
        <strain evidence="5">HKST-UBA01</strain>
    </source>
</reference>
<dbReference type="GO" id="GO:0051156">
    <property type="term" value="P:glucose 6-phosphate metabolic process"/>
    <property type="evidence" value="ECO:0007669"/>
    <property type="project" value="TreeGrafter"/>
</dbReference>
<evidence type="ECO:0000256" key="2">
    <source>
        <dbReference type="ARBA" id="ARBA00023152"/>
    </source>
</evidence>
<evidence type="ECO:0000256" key="1">
    <source>
        <dbReference type="ARBA" id="ARBA00022432"/>
    </source>
</evidence>
<evidence type="ECO:0000313" key="6">
    <source>
        <dbReference type="Proteomes" id="UP000701698"/>
    </source>
</evidence>
<evidence type="ECO:0000256" key="3">
    <source>
        <dbReference type="ARBA" id="ARBA00023235"/>
    </source>
</evidence>
<accession>A0A955LGD6</accession>
<dbReference type="Pfam" id="PF00342">
    <property type="entry name" value="PGI"/>
    <property type="match status" value="1"/>
</dbReference>
<comment type="pathway">
    <text evidence="4">Carbohydrate degradation; glycolysis; D-glyceraldehyde 3-phosphate and glycerone phosphate from D-glucose: step 2/4.</text>
</comment>
<organism evidence="5 6">
    <name type="scientific">candidate division WWE3 bacterium</name>
    <dbReference type="NCBI Taxonomy" id="2053526"/>
    <lineage>
        <taxon>Bacteria</taxon>
        <taxon>Katanobacteria</taxon>
    </lineage>
</organism>